<dbReference type="EMBL" id="JAABFR010000098">
    <property type="protein sequence ID" value="MBD4334828.1"/>
    <property type="molecule type" value="Genomic_DNA"/>
</dbReference>
<proteinExistence type="predicted"/>
<sequence length="74" mass="8966">NQKTRWGSCSSEGNLNFNCRLLFVPDRIVDYVVIHELAHHRFMNHSKAFWKEVEKYMPDYKEQKKLLSRFAIKH</sequence>
<dbReference type="Gene3D" id="3.30.2010.10">
    <property type="entry name" value="Metalloproteases ('zincins'), catalytic domain"/>
    <property type="match status" value="1"/>
</dbReference>
<evidence type="ECO:0000313" key="2">
    <source>
        <dbReference type="EMBL" id="MBD4334828.1"/>
    </source>
</evidence>
<feature type="non-terminal residue" evidence="2">
    <location>
        <position position="1"/>
    </location>
</feature>
<protein>
    <submittedName>
        <fullName evidence="2">DUF45 domain-containing protein</fullName>
    </submittedName>
</protein>
<gene>
    <name evidence="2" type="ORF">GUH15_01795</name>
</gene>
<comment type="caution">
    <text evidence="2">The sequence shown here is derived from an EMBL/GenBank/DDBJ whole genome shotgun (WGS) entry which is preliminary data.</text>
</comment>
<accession>A0A8I0L8J3</accession>
<dbReference type="InterPro" id="IPR053136">
    <property type="entry name" value="UTP_pyrophosphatase-like"/>
</dbReference>
<dbReference type="InterPro" id="IPR002725">
    <property type="entry name" value="YgjP-like_metallopeptidase"/>
</dbReference>
<dbReference type="CDD" id="cd07344">
    <property type="entry name" value="M48_yhfN_like"/>
    <property type="match status" value="1"/>
</dbReference>
<evidence type="ECO:0000313" key="3">
    <source>
        <dbReference type="Proteomes" id="UP000653002"/>
    </source>
</evidence>
<evidence type="ECO:0000259" key="1">
    <source>
        <dbReference type="Pfam" id="PF01863"/>
    </source>
</evidence>
<dbReference type="PANTHER" id="PTHR30399:SF1">
    <property type="entry name" value="UTP PYROPHOSPHATASE"/>
    <property type="match status" value="1"/>
</dbReference>
<dbReference type="Pfam" id="PF01863">
    <property type="entry name" value="YgjP-like"/>
    <property type="match status" value="1"/>
</dbReference>
<reference evidence="2" key="1">
    <citation type="submission" date="2020-01" db="EMBL/GenBank/DDBJ databases">
        <authorList>
            <person name="Richard D."/>
        </authorList>
    </citation>
    <scope>NUCLEOTIDE SEQUENCE</scope>
    <source>
        <strain evidence="2">JP541</strain>
    </source>
</reference>
<feature type="domain" description="YgjP-like metallopeptidase" evidence="1">
    <location>
        <begin position="1"/>
        <end position="69"/>
    </location>
</feature>
<dbReference type="PANTHER" id="PTHR30399">
    <property type="entry name" value="UNCHARACTERIZED PROTEIN YGJP"/>
    <property type="match status" value="1"/>
</dbReference>
<dbReference type="AlphaFoldDB" id="A0A8I0L8J3"/>
<name>A0A8I0L8J3_XANCI</name>
<organism evidence="2 3">
    <name type="scientific">Xanthomonas citri pv. citri</name>
    <dbReference type="NCBI Taxonomy" id="611301"/>
    <lineage>
        <taxon>Bacteria</taxon>
        <taxon>Pseudomonadati</taxon>
        <taxon>Pseudomonadota</taxon>
        <taxon>Gammaproteobacteria</taxon>
        <taxon>Lysobacterales</taxon>
        <taxon>Lysobacteraceae</taxon>
        <taxon>Xanthomonas</taxon>
    </lineage>
</organism>
<dbReference type="Proteomes" id="UP000653002">
    <property type="component" value="Unassembled WGS sequence"/>
</dbReference>